<keyword evidence="18" id="KW-0175">Coiled coil</keyword>
<dbReference type="InterPro" id="IPR013083">
    <property type="entry name" value="Znf_RING/FYVE/PHD"/>
</dbReference>
<evidence type="ECO:0000256" key="2">
    <source>
        <dbReference type="ARBA" id="ARBA00004123"/>
    </source>
</evidence>
<evidence type="ECO:0000256" key="6">
    <source>
        <dbReference type="ARBA" id="ARBA00012483"/>
    </source>
</evidence>
<dbReference type="SMART" id="SM00504">
    <property type="entry name" value="Ubox"/>
    <property type="match status" value="1"/>
</dbReference>
<evidence type="ECO:0000256" key="14">
    <source>
        <dbReference type="ARBA" id="ARBA00072779"/>
    </source>
</evidence>
<evidence type="ECO:0000259" key="20">
    <source>
        <dbReference type="PROSITE" id="PS51698"/>
    </source>
</evidence>
<feature type="binding site" evidence="17">
    <location>
        <position position="109"/>
    </location>
    <ligand>
        <name>Zn(2+)</name>
        <dbReference type="ChEBI" id="CHEBI:29105"/>
    </ligand>
</feature>
<accession>A0A182F4G8</accession>
<keyword evidence="17" id="KW-0479">Metal-binding</keyword>
<dbReference type="GO" id="GO:0006511">
    <property type="term" value="P:ubiquitin-dependent protein catabolic process"/>
    <property type="evidence" value="ECO:0007669"/>
    <property type="project" value="InterPro"/>
</dbReference>
<feature type="region of interest" description="Disordered" evidence="19">
    <location>
        <begin position="153"/>
        <end position="189"/>
    </location>
</feature>
<keyword evidence="11" id="KW-0007">Acetylation</keyword>
<evidence type="ECO:0000256" key="15">
    <source>
        <dbReference type="ARBA" id="ARBA00081821"/>
    </source>
</evidence>
<feature type="compositionally biased region" description="Low complexity" evidence="19">
    <location>
        <begin position="313"/>
        <end position="331"/>
    </location>
</feature>
<dbReference type="InterPro" id="IPR045132">
    <property type="entry name" value="UBE4"/>
</dbReference>
<comment type="pathway">
    <text evidence="4">Protein modification; protein ubiquitination.</text>
</comment>
<feature type="binding site" evidence="17">
    <location>
        <position position="114"/>
    </location>
    <ligand>
        <name>Zn(2+)</name>
        <dbReference type="ChEBI" id="CHEBI:29105"/>
    </ligand>
</feature>
<feature type="binding site" evidence="17">
    <location>
        <position position="32"/>
    </location>
    <ligand>
        <name>Zn(2+)</name>
        <dbReference type="ChEBI" id="CHEBI:29105"/>
    </ligand>
</feature>
<dbReference type="Gene3D" id="3.30.40.10">
    <property type="entry name" value="Zinc/RING finger domain, C3HC4 (zinc finger)"/>
    <property type="match status" value="1"/>
</dbReference>
<dbReference type="InterPro" id="IPR005301">
    <property type="entry name" value="MOB_kinase_act_fam"/>
</dbReference>
<keyword evidence="8" id="KW-0597">Phosphoprotein</keyword>
<dbReference type="Gene3D" id="1.20.140.30">
    <property type="entry name" value="MOB kinase activator"/>
    <property type="match status" value="1"/>
</dbReference>
<evidence type="ECO:0000256" key="13">
    <source>
        <dbReference type="ARBA" id="ARBA00056267"/>
    </source>
</evidence>
<keyword evidence="22" id="KW-1185">Reference proteome</keyword>
<comment type="function">
    <text evidence="13">Ubiquitin-protein ligase that probably functions as an E3 ligase in conjunction with specific E1 and E2 ligases. May also function as an E4 ligase mediating the assembly of polyubiquitin chains on substrates ubiquitinated by another E3 ubiquitin ligase. May regulate myosin assembly in striated muscles together with STUB1 and VCP/p97 by targeting myosin chaperone UNC45B for proteasomal degradation.</text>
</comment>
<evidence type="ECO:0000256" key="16">
    <source>
        <dbReference type="ARBA" id="ARBA00083610"/>
    </source>
</evidence>
<dbReference type="FunFam" id="3.30.40.10:FF:000060">
    <property type="entry name" value="ubiquitin conjugation factor E4 B"/>
    <property type="match status" value="1"/>
</dbReference>
<evidence type="ECO:0000256" key="17">
    <source>
        <dbReference type="PIRSR" id="PIRSR605301-1"/>
    </source>
</evidence>
<evidence type="ECO:0000256" key="1">
    <source>
        <dbReference type="ARBA" id="ARBA00000900"/>
    </source>
</evidence>
<dbReference type="GO" id="GO:0036503">
    <property type="term" value="P:ERAD pathway"/>
    <property type="evidence" value="ECO:0007669"/>
    <property type="project" value="InterPro"/>
</dbReference>
<dbReference type="InterPro" id="IPR003613">
    <property type="entry name" value="Ubox_domain"/>
</dbReference>
<organism evidence="21 22">
    <name type="scientific">Anopheles albimanus</name>
    <name type="common">New world malaria mosquito</name>
    <dbReference type="NCBI Taxonomy" id="7167"/>
    <lineage>
        <taxon>Eukaryota</taxon>
        <taxon>Metazoa</taxon>
        <taxon>Ecdysozoa</taxon>
        <taxon>Arthropoda</taxon>
        <taxon>Hexapoda</taxon>
        <taxon>Insecta</taxon>
        <taxon>Pterygota</taxon>
        <taxon>Neoptera</taxon>
        <taxon>Endopterygota</taxon>
        <taxon>Diptera</taxon>
        <taxon>Nematocera</taxon>
        <taxon>Culicoidea</taxon>
        <taxon>Culicidae</taxon>
        <taxon>Anophelinae</taxon>
        <taxon>Anopheles</taxon>
    </lineage>
</organism>
<dbReference type="CDD" id="cd16658">
    <property type="entry name" value="RING-Ubox_UBE4B"/>
    <property type="match status" value="1"/>
</dbReference>
<feature type="region of interest" description="Disordered" evidence="19">
    <location>
        <begin position="572"/>
        <end position="596"/>
    </location>
</feature>
<dbReference type="InterPro" id="IPR036703">
    <property type="entry name" value="MOB_kinase_act_sf"/>
</dbReference>
<evidence type="ECO:0000256" key="8">
    <source>
        <dbReference type="ARBA" id="ARBA00022553"/>
    </source>
</evidence>
<evidence type="ECO:0000256" key="12">
    <source>
        <dbReference type="ARBA" id="ARBA00023242"/>
    </source>
</evidence>
<keyword evidence="9" id="KW-0808">Transferase</keyword>
<feature type="region of interest" description="Disordered" evidence="19">
    <location>
        <begin position="267"/>
        <end position="340"/>
    </location>
</feature>
<dbReference type="Pfam" id="PF03637">
    <property type="entry name" value="Mob1_phocein"/>
    <property type="match status" value="1"/>
</dbReference>
<sequence length="1423" mass="161771">MNDWLAVHVVDFFNRINLIYGTISEYCNETTCPTMSGGQKYEYLWADGETYKKPVQLPAPRYIELLMDWVENQINNETLFPVSTDVPFPKTFPTLCKKILTRLFRVFVHVYIHHFDRIFSIGAEAHVNTCYKHFYYFIRARRLRKLEASKNNRYVSSNTNSQPTETVVEKLNSSSNNASTPETTASVSGNVTTTVPVKPAVNTSPENSGTACAPDQPTDLILPDKITDSLMRGFEVAEQSHVRGHNSEQSDVKMGSIVLPPAVATTTTAGTQSAATRKKATIPVTTTPNSWAYKKRSSSDSHATSMQSTESDQQQQQQLIPQQQQQQQQQQNDGDTSTPQCQMVVGCASEQQDSETAARDELQSIVLRIMKINGKTRHSDARFTIDTAILDNALEMLESERYDEFCAEIMTEVVKGIYYGKLIESSNDESAIGARLSDSWGSIPSKKVKPIEEVVQLGSICSSGAGTGAPMEIDSEMHSEEGAAFCSSKPSMKAFANNRVAALDYLTGCFWRAKEEMYSYTKVKKAKKAYLSETLPGVVSEIRRQTLRYAILVLKNTFQRFCQQHDGIDSVAGSGSNGGGGAGNQSQTSSVSKVTKDSTILEKSPLLTLMYKNKLSPDFLANLMAESRKSENGEDFTIIFRAVLDDLYIDMQNAICNENIVSDPLNRLKELIETRVDDTNPICQLIVKHEIFLPSFTPDKYLAREISKVSFLAPFLSLSVMFDENPKFATQHFAENVCDPTLAGSFHAILSNTRKVLHTVFLILLTNQDSRADILNYIAEILKSNAKRIQYNADDRFLAKDGFMLNFMSVLQLLSVKVNLARIDPLYPHHPDSLVDIEDETKLKFSSQEYSDWLEKLQGSKQWEPPKFVTQCWFLTLHAHHLGIIPAIQRYNKLLRASKELQRMVDELNATKAQWENTPLARRNKQVRDRCVNQINKLAKAKLSCDIAVIDPNVLGACMQFYSSVCEYMLYQIENRPIDGVFTNQQHPSALVANENFSALPEWYIEDIADFILFCMQHSISVIDYVYNSIITWILTLVCAPHLIKNPYITAKLIEVLFVTSPTIQTTSQLLYLRIINHELAQTALVSALMKFYTDIETTGQSTEFYDKFTIRYHISHLFKGLWESTVHRQAIVNESKSGKQFVKFVNFFLNDTTYLLDECLEYLKRIHETQVLTLDEKSWNALSQEAQQSRQRQLAQDERQCRSYLTLARETVDMFHYMTKEIKEPFLRPELIDRLSSMLNYNLHQLCGPKCNDLRVRHPDKYGWEPRRLLGQLVDIYLHLSCDEFAAALAADERSFEKNTFEDAAKRVERIGIRTRAQVDEFRKLIEKAAEIYVKNQENADEFADAPDDFKDPLMDTLMTDPVVLPSGTIMDRAIITRHLLNSSTDPFNRQPLTEDMLVPATELKERIQQWIKDYRAQKNTS</sequence>
<dbReference type="Pfam" id="PF10408">
    <property type="entry name" value="Ufd2P_core"/>
    <property type="match status" value="1"/>
</dbReference>
<keyword evidence="10" id="KW-0833">Ubl conjugation pathway</keyword>
<dbReference type="SMART" id="SM01388">
    <property type="entry name" value="Mob1_phocein"/>
    <property type="match status" value="1"/>
</dbReference>
<evidence type="ECO:0000256" key="3">
    <source>
        <dbReference type="ARBA" id="ARBA00004496"/>
    </source>
</evidence>
<evidence type="ECO:0000256" key="10">
    <source>
        <dbReference type="ARBA" id="ARBA00022786"/>
    </source>
</evidence>
<keyword evidence="7" id="KW-0963">Cytoplasm</keyword>
<evidence type="ECO:0000313" key="21">
    <source>
        <dbReference type="EnsemblMetazoa" id="AALB001358-PA"/>
    </source>
</evidence>
<comment type="catalytic activity">
    <reaction evidence="1">
        <text>S-ubiquitinyl-[E2 ubiquitin-conjugating enzyme]-L-cysteine + [acceptor protein]-L-lysine = [E2 ubiquitin-conjugating enzyme]-L-cysteine + N(6)-ubiquitinyl-[acceptor protein]-L-lysine.</text>
        <dbReference type="EC" id="2.3.2.27"/>
    </reaction>
</comment>
<dbReference type="PROSITE" id="PS51698">
    <property type="entry name" value="U_BOX"/>
    <property type="match status" value="1"/>
</dbReference>
<dbReference type="STRING" id="7167.A0A182F4G8"/>
<dbReference type="EnsemblMetazoa" id="AALB001358-RA">
    <property type="protein sequence ID" value="AALB001358-PA"/>
    <property type="gene ID" value="AALB001358"/>
</dbReference>
<dbReference type="EC" id="2.3.2.27" evidence="6"/>
<dbReference type="SUPFAM" id="SSF101152">
    <property type="entry name" value="Mob1/phocein"/>
    <property type="match status" value="1"/>
</dbReference>
<reference evidence="21" key="2">
    <citation type="submission" date="2022-08" db="UniProtKB">
        <authorList>
            <consortium name="EnsemblMetazoa"/>
        </authorList>
    </citation>
    <scope>IDENTIFICATION</scope>
    <source>
        <strain evidence="21">STECLA/ALBI9_A</strain>
    </source>
</reference>
<name>A0A182F4G8_ANOAL</name>
<feature type="compositionally biased region" description="Low complexity" evidence="19">
    <location>
        <begin position="584"/>
        <end position="593"/>
    </location>
</feature>
<dbReference type="PANTHER" id="PTHR13931">
    <property type="entry name" value="UBIQUITINATION FACTOR E4"/>
    <property type="match status" value="1"/>
</dbReference>
<proteinExistence type="inferred from homology"/>
<dbReference type="PANTHER" id="PTHR13931:SF2">
    <property type="entry name" value="UBIQUITIN CONJUGATION FACTOR E4 B"/>
    <property type="match status" value="1"/>
</dbReference>
<evidence type="ECO:0000256" key="4">
    <source>
        <dbReference type="ARBA" id="ARBA00004906"/>
    </source>
</evidence>
<evidence type="ECO:0000256" key="19">
    <source>
        <dbReference type="SAM" id="MobiDB-lite"/>
    </source>
</evidence>
<feature type="compositionally biased region" description="Polar residues" evidence="19">
    <location>
        <begin position="300"/>
        <end position="312"/>
    </location>
</feature>
<keyword evidence="17" id="KW-0862">Zinc</keyword>
<dbReference type="VEuPathDB" id="VectorBase:AALB001358"/>
<feature type="coiled-coil region" evidence="18">
    <location>
        <begin position="891"/>
        <end position="918"/>
    </location>
</feature>
<dbReference type="GO" id="GO:0000209">
    <property type="term" value="P:protein polyubiquitination"/>
    <property type="evidence" value="ECO:0007669"/>
    <property type="project" value="TreeGrafter"/>
</dbReference>
<comment type="similarity">
    <text evidence="5">Belongs to the ubiquitin conjugation factor E4 family.</text>
</comment>
<evidence type="ECO:0000256" key="18">
    <source>
        <dbReference type="SAM" id="Coils"/>
    </source>
</evidence>
<dbReference type="GO" id="GO:0005634">
    <property type="term" value="C:nucleus"/>
    <property type="evidence" value="ECO:0007669"/>
    <property type="project" value="UniProtKB-SubCell"/>
</dbReference>
<dbReference type="Proteomes" id="UP000069272">
    <property type="component" value="Chromosome 2L"/>
</dbReference>
<evidence type="ECO:0000256" key="7">
    <source>
        <dbReference type="ARBA" id="ARBA00022490"/>
    </source>
</evidence>
<evidence type="ECO:0000313" key="22">
    <source>
        <dbReference type="Proteomes" id="UP000069272"/>
    </source>
</evidence>
<dbReference type="GO" id="GO:0034450">
    <property type="term" value="F:ubiquitin-ubiquitin ligase activity"/>
    <property type="evidence" value="ECO:0007669"/>
    <property type="project" value="InterPro"/>
</dbReference>
<feature type="binding site" evidence="17">
    <location>
        <position position="27"/>
    </location>
    <ligand>
        <name>Zn(2+)</name>
        <dbReference type="ChEBI" id="CHEBI:29105"/>
    </ligand>
</feature>
<evidence type="ECO:0000256" key="11">
    <source>
        <dbReference type="ARBA" id="ARBA00022990"/>
    </source>
</evidence>
<evidence type="ECO:0000256" key="9">
    <source>
        <dbReference type="ARBA" id="ARBA00022679"/>
    </source>
</evidence>
<dbReference type="InterPro" id="IPR019474">
    <property type="entry name" value="Ub_conjug_fac_E4_core"/>
</dbReference>
<dbReference type="GO" id="GO:0000151">
    <property type="term" value="C:ubiquitin ligase complex"/>
    <property type="evidence" value="ECO:0007669"/>
    <property type="project" value="InterPro"/>
</dbReference>
<comment type="subcellular location">
    <subcellularLocation>
        <location evidence="3">Cytoplasm</location>
    </subcellularLocation>
    <subcellularLocation>
        <location evidence="2">Nucleus</location>
    </subcellularLocation>
</comment>
<feature type="domain" description="U-box" evidence="20">
    <location>
        <begin position="1346"/>
        <end position="1419"/>
    </location>
</feature>
<keyword evidence="12" id="KW-0539">Nucleus</keyword>
<dbReference type="VEuPathDB" id="VectorBase:AALB20_035581"/>
<evidence type="ECO:0000256" key="5">
    <source>
        <dbReference type="ARBA" id="ARBA00007434"/>
    </source>
</evidence>
<protein>
    <recommendedName>
        <fullName evidence="14">Ubiquitin conjugation factor E4 B</fullName>
        <ecNumber evidence="6">2.3.2.27</ecNumber>
    </recommendedName>
    <alternativeName>
        <fullName evidence="16">RING-type E3 ubiquitin transferase E4 B</fullName>
    </alternativeName>
    <alternativeName>
        <fullName evidence="15">Ubiquitin fusion degradation protein 2</fullName>
    </alternativeName>
</protein>
<reference evidence="21 22" key="1">
    <citation type="journal article" date="2017" name="G3 (Bethesda)">
        <title>The Physical Genome Mapping of Anopheles albimanus Corrected Scaffold Misassemblies and Identified Interarm Rearrangements in Genus Anopheles.</title>
        <authorList>
            <person name="Artemov G.N."/>
            <person name="Peery A.N."/>
            <person name="Jiang X."/>
            <person name="Tu Z."/>
            <person name="Stegniy V.N."/>
            <person name="Sharakhova M.V."/>
            <person name="Sharakhov I.V."/>
        </authorList>
    </citation>
    <scope>NUCLEOTIDE SEQUENCE [LARGE SCALE GENOMIC DNA]</scope>
    <source>
        <strain evidence="21 22">ALBI9_A</strain>
    </source>
</reference>
<dbReference type="SUPFAM" id="SSF57850">
    <property type="entry name" value="RING/U-box"/>
    <property type="match status" value="1"/>
</dbReference>
<dbReference type="GO" id="GO:0005737">
    <property type="term" value="C:cytoplasm"/>
    <property type="evidence" value="ECO:0007669"/>
    <property type="project" value="UniProtKB-SubCell"/>
</dbReference>
<dbReference type="Pfam" id="PF04564">
    <property type="entry name" value="U-box"/>
    <property type="match status" value="1"/>
</dbReference>